<dbReference type="EMBL" id="CP003734">
    <property type="protein sequence ID" value="AFO49905.1"/>
    <property type="molecule type" value="Genomic_DNA"/>
</dbReference>
<protein>
    <submittedName>
        <fullName evidence="1">Uncharacterized protein</fullName>
    </submittedName>
</protein>
<dbReference type="AlphaFoldDB" id="I7B4A0"/>
<reference evidence="2" key="1">
    <citation type="journal article" date="2013" name="Microb. Biotechnol.">
        <title>Metabolic potential of the organic-solvent tolerant Pseudomonas putida DOT-T1E deduced from its annotated genome.</title>
        <authorList>
            <person name="Udaondo Z."/>
            <person name="Molina L."/>
            <person name="Daniels C."/>
            <person name="Gomez M.J."/>
            <person name="Molina-Henares M.A."/>
            <person name="Matilla M.A."/>
            <person name="Roca A."/>
            <person name="Fernandez M."/>
            <person name="Duque E."/>
            <person name="Segura A."/>
            <person name="Ramos J.L."/>
        </authorList>
    </citation>
    <scope>NUCLEOTIDE SEQUENCE [LARGE SCALE GENOMIC DNA]</scope>
    <source>
        <strain evidence="2">DOT-T1E</strain>
    </source>
</reference>
<sequence length="247" mass="27559">MQGLGQGFALGLTLRQDAAQHLAYAVANPAFGEACQVLAGKPVVQHRHGLVRGRQRRLHVGPLEHQCIMWGAEHQRRMERHLVRLDILRLRPLHQYPPRLDRPATEPFAQRQRTGQRRFGAVPGWRQVVTVHGQNQRITLGTEDETEVGAFGDDALVAHQALEALGQGAAGHQRIAHHMERRRADHPCHVQADGLIARQLHRQLPEAGHGVLRKTCIGVVEGGKVQPQLLEHGSAIQPFQFKCLHDP</sequence>
<accession>I7B4A0</accession>
<name>I7B4A0_PSEPT</name>
<organism evidence="1 2">
    <name type="scientific">Pseudomonas putida (strain DOT-T1E)</name>
    <dbReference type="NCBI Taxonomy" id="1196325"/>
    <lineage>
        <taxon>Bacteria</taxon>
        <taxon>Pseudomonadati</taxon>
        <taxon>Pseudomonadota</taxon>
        <taxon>Gammaproteobacteria</taxon>
        <taxon>Pseudomonadales</taxon>
        <taxon>Pseudomonadaceae</taxon>
        <taxon>Pseudomonas</taxon>
    </lineage>
</organism>
<evidence type="ECO:0000313" key="1">
    <source>
        <dbReference type="EMBL" id="AFO49905.1"/>
    </source>
</evidence>
<gene>
    <name evidence="1" type="ordered locus">T1E_4076</name>
</gene>
<dbReference type="Proteomes" id="UP000006503">
    <property type="component" value="Chromosome"/>
</dbReference>
<dbReference type="HOGENOM" id="CLU_075549_0_0_6"/>
<dbReference type="KEGG" id="ppx:T1E_4076"/>
<evidence type="ECO:0000313" key="2">
    <source>
        <dbReference type="Proteomes" id="UP000006503"/>
    </source>
</evidence>
<proteinExistence type="predicted"/>